<dbReference type="EMBL" id="AP028947">
    <property type="protein sequence ID" value="BET24948.1"/>
    <property type="molecule type" value="Genomic_DNA"/>
</dbReference>
<dbReference type="GO" id="GO:0006281">
    <property type="term" value="P:DNA repair"/>
    <property type="evidence" value="ECO:0007669"/>
    <property type="project" value="TreeGrafter"/>
</dbReference>
<dbReference type="NCBIfam" id="TIGR01509">
    <property type="entry name" value="HAD-SF-IA-v3"/>
    <property type="match status" value="1"/>
</dbReference>
<evidence type="ECO:0000313" key="15">
    <source>
        <dbReference type="Proteomes" id="UP001329151"/>
    </source>
</evidence>
<dbReference type="SFLD" id="SFLDS00003">
    <property type="entry name" value="Haloacid_Dehalogenase"/>
    <property type="match status" value="1"/>
</dbReference>
<comment type="catalytic activity">
    <reaction evidence="1 13">
        <text>2-phosphoglycolate + H2O = glycolate + phosphate</text>
        <dbReference type="Rhea" id="RHEA:14369"/>
        <dbReference type="ChEBI" id="CHEBI:15377"/>
        <dbReference type="ChEBI" id="CHEBI:29805"/>
        <dbReference type="ChEBI" id="CHEBI:43474"/>
        <dbReference type="ChEBI" id="CHEBI:58033"/>
        <dbReference type="EC" id="3.1.3.18"/>
    </reaction>
</comment>
<dbReference type="SFLD" id="SFLDG01135">
    <property type="entry name" value="C1.5.6:_HAD__Beta-PGM__Phospha"/>
    <property type="match status" value="1"/>
</dbReference>
<dbReference type="Pfam" id="PF13419">
    <property type="entry name" value="HAD_2"/>
    <property type="match status" value="1"/>
</dbReference>
<evidence type="ECO:0000256" key="10">
    <source>
        <dbReference type="ARBA" id="ARBA00022842"/>
    </source>
</evidence>
<comment type="subunit">
    <text evidence="5">Homotrimer.</text>
</comment>
<feature type="binding site" evidence="13">
    <location>
        <position position="11"/>
    </location>
    <ligand>
        <name>Mg(2+)</name>
        <dbReference type="ChEBI" id="CHEBI:18420"/>
    </ligand>
</feature>
<dbReference type="AlphaFoldDB" id="A0AA86IXH1"/>
<evidence type="ECO:0000256" key="7">
    <source>
        <dbReference type="ARBA" id="ARBA00022567"/>
    </source>
</evidence>
<dbReference type="PRINTS" id="PR00413">
    <property type="entry name" value="HADHALOGNASE"/>
</dbReference>
<accession>A0AA86IXH1</accession>
<evidence type="ECO:0000256" key="2">
    <source>
        <dbReference type="ARBA" id="ARBA00001946"/>
    </source>
</evidence>
<dbReference type="GO" id="GO:0005829">
    <property type="term" value="C:cytosol"/>
    <property type="evidence" value="ECO:0007669"/>
    <property type="project" value="TreeGrafter"/>
</dbReference>
<dbReference type="NCBIfam" id="TIGR01662">
    <property type="entry name" value="HAD-SF-IIIA"/>
    <property type="match status" value="1"/>
</dbReference>
<comment type="function">
    <text evidence="12 13">Specifically catalyzes the dephosphorylation of 2-phosphoglycolate. Is involved in the dissimilation of the intracellular 2-phosphoglycolate formed during the DNA repair of 3'-phosphoglycolate ends, a major class of DNA lesions induced by oxidative stress.</text>
</comment>
<dbReference type="NCBIfam" id="NF009695">
    <property type="entry name" value="PRK13222.1-2"/>
    <property type="match status" value="1"/>
</dbReference>
<feature type="binding site" evidence="13">
    <location>
        <position position="9"/>
    </location>
    <ligand>
        <name>Mg(2+)</name>
        <dbReference type="ChEBI" id="CHEBI:18420"/>
    </ligand>
</feature>
<evidence type="ECO:0000256" key="12">
    <source>
        <dbReference type="ARBA" id="ARBA00059247"/>
    </source>
</evidence>
<evidence type="ECO:0000256" key="9">
    <source>
        <dbReference type="ARBA" id="ARBA00022801"/>
    </source>
</evidence>
<evidence type="ECO:0000313" key="14">
    <source>
        <dbReference type="EMBL" id="BET24948.1"/>
    </source>
</evidence>
<dbReference type="SUPFAM" id="SSF56784">
    <property type="entry name" value="HAD-like"/>
    <property type="match status" value="1"/>
</dbReference>
<evidence type="ECO:0000256" key="1">
    <source>
        <dbReference type="ARBA" id="ARBA00000830"/>
    </source>
</evidence>
<evidence type="ECO:0000256" key="3">
    <source>
        <dbReference type="ARBA" id="ARBA00004818"/>
    </source>
</evidence>
<dbReference type="InterPro" id="IPR041492">
    <property type="entry name" value="HAD_2"/>
</dbReference>
<evidence type="ECO:0000256" key="6">
    <source>
        <dbReference type="ARBA" id="ARBA00013078"/>
    </source>
</evidence>
<proteinExistence type="inferred from homology"/>
<dbReference type="GO" id="GO:0046872">
    <property type="term" value="F:metal ion binding"/>
    <property type="evidence" value="ECO:0007669"/>
    <property type="project" value="UniProtKB-KW"/>
</dbReference>
<dbReference type="InterPro" id="IPR023198">
    <property type="entry name" value="PGP-like_dom2"/>
</dbReference>
<reference evidence="14 15" key="1">
    <citation type="submission" date="2023-10" db="EMBL/GenBank/DDBJ databases">
        <title>Complete Genome Sequence of Limnobacter thiooxidans CS-K2T, Isolated from freshwater lake sediments in Bavaria, Germany.</title>
        <authorList>
            <person name="Naruki M."/>
            <person name="Watanabe A."/>
            <person name="Warashina T."/>
            <person name="Morita T."/>
            <person name="Arakawa K."/>
        </authorList>
    </citation>
    <scope>NUCLEOTIDE SEQUENCE [LARGE SCALE GENOMIC DNA]</scope>
    <source>
        <strain evidence="14 15">CS-K2</strain>
    </source>
</reference>
<dbReference type="InterPro" id="IPR006439">
    <property type="entry name" value="HAD-SF_hydro_IA"/>
</dbReference>
<dbReference type="PANTHER" id="PTHR43434">
    <property type="entry name" value="PHOSPHOGLYCOLATE PHOSPHATASE"/>
    <property type="match status" value="1"/>
</dbReference>
<evidence type="ECO:0000256" key="8">
    <source>
        <dbReference type="ARBA" id="ARBA00022723"/>
    </source>
</evidence>
<evidence type="ECO:0000256" key="5">
    <source>
        <dbReference type="ARBA" id="ARBA00011233"/>
    </source>
</evidence>
<keyword evidence="11 13" id="KW-0119">Carbohydrate metabolism</keyword>
<dbReference type="EC" id="3.1.3.18" evidence="6 13"/>
<keyword evidence="8 13" id="KW-0479">Metal-binding</keyword>
<dbReference type="InterPro" id="IPR036412">
    <property type="entry name" value="HAD-like_sf"/>
</dbReference>
<evidence type="ECO:0000256" key="4">
    <source>
        <dbReference type="ARBA" id="ARBA00006171"/>
    </source>
</evidence>
<protein>
    <recommendedName>
        <fullName evidence="6 13">Phosphoglycolate phosphatase</fullName>
        <shortName evidence="13">PGP</shortName>
        <shortName evidence="13">PGPase</shortName>
        <ecNumber evidence="6 13">3.1.3.18</ecNumber>
    </recommendedName>
</protein>
<gene>
    <name evidence="14" type="ORF">RGQ30_04490</name>
</gene>
<comment type="similarity">
    <text evidence="4 13">Belongs to the HAD-like hydrolase superfamily. CbbY/CbbZ/Gph/YieH family.</text>
</comment>
<feature type="binding site" evidence="13">
    <location>
        <position position="172"/>
    </location>
    <ligand>
        <name>Mg(2+)</name>
        <dbReference type="ChEBI" id="CHEBI:18420"/>
    </ligand>
</feature>
<feature type="active site" description="Nucleophile" evidence="13">
    <location>
        <position position="9"/>
    </location>
</feature>
<dbReference type="HAMAP" id="MF_00495">
    <property type="entry name" value="GPH_hydrolase_bact"/>
    <property type="match status" value="1"/>
</dbReference>
<dbReference type="SFLD" id="SFLDG01129">
    <property type="entry name" value="C1.5:_HAD__Beta-PGM__Phosphata"/>
    <property type="match status" value="1"/>
</dbReference>
<dbReference type="GO" id="GO:0046295">
    <property type="term" value="P:glycolate biosynthetic process"/>
    <property type="evidence" value="ECO:0007669"/>
    <property type="project" value="UniProtKB-UniRule"/>
</dbReference>
<dbReference type="FunFam" id="3.40.50.1000:FF:000022">
    <property type="entry name" value="Phosphoglycolate phosphatase"/>
    <property type="match status" value="1"/>
</dbReference>
<dbReference type="RefSeq" id="WP_130558530.1">
    <property type="nucleotide sequence ID" value="NZ_AP028947.1"/>
</dbReference>
<dbReference type="GO" id="GO:0008967">
    <property type="term" value="F:phosphoglycolate phosphatase activity"/>
    <property type="evidence" value="ECO:0007669"/>
    <property type="project" value="UniProtKB-UniRule"/>
</dbReference>
<dbReference type="InterPro" id="IPR050155">
    <property type="entry name" value="HAD-like_hydrolase_sf"/>
</dbReference>
<dbReference type="Gene3D" id="3.40.50.1000">
    <property type="entry name" value="HAD superfamily/HAD-like"/>
    <property type="match status" value="1"/>
</dbReference>
<evidence type="ECO:0000256" key="13">
    <source>
        <dbReference type="HAMAP-Rule" id="MF_00495"/>
    </source>
</evidence>
<keyword evidence="9 13" id="KW-0378">Hydrolase</keyword>
<dbReference type="Gene3D" id="1.10.150.240">
    <property type="entry name" value="Putative phosphatase, domain 2"/>
    <property type="match status" value="1"/>
</dbReference>
<evidence type="ECO:0000256" key="11">
    <source>
        <dbReference type="ARBA" id="ARBA00023277"/>
    </source>
</evidence>
<dbReference type="CDD" id="cd16417">
    <property type="entry name" value="HAD_PGPase"/>
    <property type="match status" value="1"/>
</dbReference>
<dbReference type="NCBIfam" id="TIGR01449">
    <property type="entry name" value="PGP_bact"/>
    <property type="match status" value="1"/>
</dbReference>
<dbReference type="GO" id="GO:0019253">
    <property type="term" value="P:reductive pentose-phosphate cycle"/>
    <property type="evidence" value="ECO:0007669"/>
    <property type="project" value="UniProtKB-KW"/>
</dbReference>
<organism evidence="14 15">
    <name type="scientific">Limnobacter thiooxidans</name>
    <dbReference type="NCBI Taxonomy" id="131080"/>
    <lineage>
        <taxon>Bacteria</taxon>
        <taxon>Pseudomonadati</taxon>
        <taxon>Pseudomonadota</taxon>
        <taxon>Betaproteobacteria</taxon>
        <taxon>Burkholderiales</taxon>
        <taxon>Burkholderiaceae</taxon>
        <taxon>Limnobacter</taxon>
    </lineage>
</organism>
<dbReference type="InterPro" id="IPR023214">
    <property type="entry name" value="HAD_sf"/>
</dbReference>
<dbReference type="InterPro" id="IPR037512">
    <property type="entry name" value="PGPase_prok"/>
</dbReference>
<dbReference type="InterPro" id="IPR006549">
    <property type="entry name" value="HAD-SF_hydro_IIIA"/>
</dbReference>
<name>A0AA86IXH1_9BURK</name>
<comment type="pathway">
    <text evidence="3 13">Organic acid metabolism; glycolate biosynthesis; glycolate from 2-phosphoglycolate: step 1/1.</text>
</comment>
<keyword evidence="7" id="KW-0113">Calvin cycle</keyword>
<keyword evidence="15" id="KW-1185">Reference proteome</keyword>
<dbReference type="PANTHER" id="PTHR43434:SF1">
    <property type="entry name" value="PHOSPHOGLYCOLATE PHOSPHATASE"/>
    <property type="match status" value="1"/>
</dbReference>
<keyword evidence="10 13" id="KW-0460">Magnesium</keyword>
<comment type="cofactor">
    <cofactor evidence="2 13">
        <name>Mg(2+)</name>
        <dbReference type="ChEBI" id="CHEBI:18420"/>
    </cofactor>
</comment>
<dbReference type="Proteomes" id="UP001329151">
    <property type="component" value="Chromosome"/>
</dbReference>
<dbReference type="NCBIfam" id="TIGR01549">
    <property type="entry name" value="HAD-SF-IA-v1"/>
    <property type="match status" value="1"/>
</dbReference>
<dbReference type="KEGG" id="lto:RGQ30_04490"/>
<sequence>MTIQAVLFDLDGTLLHTVPDLAAAVNAMLVDLGKPVLSEETVAVYVGKGAENLVNRSLTGSMTEKASPELYAQAMANWQNHYTHINGNHSVFYDGVKEGLALLKQAGFKLAVVTNKPERFTHPLLERTGIAHYFEVVVGGDTCPVKKPDPMPVQHACRLLGVEPAQTLMIGDSVNDSLAANAAGVPCWLLPYGYNEGRSVHETQCDGIVNTIEEAAQRLIGTRTSP</sequence>